<dbReference type="Pfam" id="PF13432">
    <property type="entry name" value="TPR_16"/>
    <property type="match status" value="3"/>
</dbReference>
<evidence type="ECO:0000256" key="4">
    <source>
        <dbReference type="ARBA" id="ARBA00022676"/>
    </source>
</evidence>
<evidence type="ECO:0000256" key="8">
    <source>
        <dbReference type="PROSITE-ProRule" id="PRU00339"/>
    </source>
</evidence>
<accession>A0A5J6MYE0</accession>
<dbReference type="OrthoDB" id="146908at2"/>
<name>A0A5J6MYE0_9PROT</name>
<evidence type="ECO:0000313" key="10">
    <source>
        <dbReference type="EMBL" id="QEX22321.1"/>
    </source>
</evidence>
<evidence type="ECO:0000259" key="9">
    <source>
        <dbReference type="Pfam" id="PF13844"/>
    </source>
</evidence>
<evidence type="ECO:0000313" key="11">
    <source>
        <dbReference type="Proteomes" id="UP000325797"/>
    </source>
</evidence>
<protein>
    <recommendedName>
        <fullName evidence="3">protein O-GlcNAc transferase</fullName>
        <ecNumber evidence="3">2.4.1.255</ecNumber>
    </recommendedName>
</protein>
<dbReference type="Gene3D" id="3.40.50.11380">
    <property type="match status" value="1"/>
</dbReference>
<evidence type="ECO:0000256" key="7">
    <source>
        <dbReference type="ARBA" id="ARBA00022803"/>
    </source>
</evidence>
<dbReference type="RefSeq" id="WP_151117583.1">
    <property type="nucleotide sequence ID" value="NZ_CP042582.1"/>
</dbReference>
<feature type="repeat" description="TPR" evidence="8">
    <location>
        <begin position="144"/>
        <end position="177"/>
    </location>
</feature>
<evidence type="ECO:0000256" key="2">
    <source>
        <dbReference type="ARBA" id="ARBA00005386"/>
    </source>
</evidence>
<dbReference type="PANTHER" id="PTHR44366:SF1">
    <property type="entry name" value="UDP-N-ACETYLGLUCOSAMINE--PEPTIDE N-ACETYLGLUCOSAMINYLTRANSFERASE 110 KDA SUBUNIT"/>
    <property type="match status" value="1"/>
</dbReference>
<evidence type="ECO:0000256" key="3">
    <source>
        <dbReference type="ARBA" id="ARBA00011970"/>
    </source>
</evidence>
<dbReference type="KEGG" id="hadh:FRZ61_22510"/>
<dbReference type="Gene3D" id="3.40.50.2000">
    <property type="entry name" value="Glycogen Phosphorylase B"/>
    <property type="match status" value="1"/>
</dbReference>
<keyword evidence="11" id="KW-1185">Reference proteome</keyword>
<dbReference type="EMBL" id="CP042582">
    <property type="protein sequence ID" value="QEX22321.1"/>
    <property type="molecule type" value="Genomic_DNA"/>
</dbReference>
<keyword evidence="4" id="KW-0328">Glycosyltransferase</keyword>
<dbReference type="Gene3D" id="1.25.40.10">
    <property type="entry name" value="Tetratricopeptide repeat domain"/>
    <property type="match status" value="3"/>
</dbReference>
<dbReference type="SMART" id="SM00028">
    <property type="entry name" value="TPR"/>
    <property type="match status" value="7"/>
</dbReference>
<feature type="domain" description="O-GlcNAc transferase C-terminal" evidence="9">
    <location>
        <begin position="259"/>
        <end position="488"/>
    </location>
</feature>
<sequence>MTPSSDAPDPLLVKAMALHRAGQRAQAEPLYRRAVAAHPKDGRYLFLLGLCLLEMGRRDEGRRVMMETIKVSPNHGGAHYALGRLLAEAGETDAAKTYLRQAVKLAPNAAEHHLELGNLLASCDELADAVSTYRAGLRAQARHPGLMANLGTALYRLGERAEAVALWKDALRQAPHLAVARLGLANDLRNRNDFTGAERELRKAIEAEPRNAQLRLTLGGTLRHANNIAGAIAELEEAHKLDPDLSEAVCELARCYQAICAWDELDRLMPQLRAEFAKAVAGQPCAITPFFALSLPVSAAEHAAVARAQSKRMLQRARTERRGAAPFTFGTASRERLTVGYLSSDLREHPMSHLIGYLFGAHDRSRVSVDVYAIGPDDGSVYRRRIAQDADRFVDLREVGNVDAARLIHENGVDILIDLNGPTRLARQEITAMRPAPITATWIGFPGATGAAFYDYAIADAVVAPPAAEPLYGERLCRLPHTYFPNDRWPPDMGPPGSREAEGLPAAGMVFCCFCVPYKIERETFRRWMTILDAVPGSVLWLLSGDPAMLARLEGAARAAGIDPARLIFAARKPKPDHLARIGLADLMLDTITYGGHTTVSDALLAGVPAIARLGEDFAGRVGASLLTTLGLPDLIVADLDEYERLAVALGRDPVALAAVKSRLATARPRSILFDPPRFARSLERAYAEMWRIHVSGAPPHTFDLPAEEGTS</sequence>
<dbReference type="GO" id="GO:0006493">
    <property type="term" value="P:protein O-linked glycosylation"/>
    <property type="evidence" value="ECO:0007669"/>
    <property type="project" value="InterPro"/>
</dbReference>
<reference evidence="10 11" key="1">
    <citation type="submission" date="2019-08" db="EMBL/GenBank/DDBJ databases">
        <title>Hyperibacter terrae gen. nov., sp. nov. and Hyperibacter viscosus sp. nov., two new members in the family Rhodospirillaceae isolated from the rhizosphere of Hypericum perforatum.</title>
        <authorList>
            <person name="Noviana Z."/>
        </authorList>
    </citation>
    <scope>NUCLEOTIDE SEQUENCE [LARGE SCALE GENOMIC DNA]</scope>
    <source>
        <strain evidence="10 11">R5959</strain>
    </source>
</reference>
<dbReference type="Proteomes" id="UP000325797">
    <property type="component" value="Chromosome"/>
</dbReference>
<dbReference type="InterPro" id="IPR019734">
    <property type="entry name" value="TPR_rpt"/>
</dbReference>
<dbReference type="InterPro" id="IPR037919">
    <property type="entry name" value="OGT"/>
</dbReference>
<dbReference type="PANTHER" id="PTHR44366">
    <property type="entry name" value="UDP-N-ACETYLGLUCOSAMINE--PEPTIDE N-ACETYLGLUCOSAMINYLTRANSFERASE 110 KDA SUBUNIT"/>
    <property type="match status" value="1"/>
</dbReference>
<dbReference type="EC" id="2.4.1.255" evidence="3"/>
<comment type="similarity">
    <text evidence="2">Belongs to the glycosyltransferase 41 family. O-GlcNAc transferase subfamily.</text>
</comment>
<dbReference type="Pfam" id="PF13844">
    <property type="entry name" value="Glyco_transf_41"/>
    <property type="match status" value="2"/>
</dbReference>
<dbReference type="InterPro" id="IPR029489">
    <property type="entry name" value="OGT/SEC/SPY_C"/>
</dbReference>
<dbReference type="SUPFAM" id="SSF48452">
    <property type="entry name" value="TPR-like"/>
    <property type="match status" value="1"/>
</dbReference>
<dbReference type="AlphaFoldDB" id="A0A5J6MYE0"/>
<evidence type="ECO:0000256" key="6">
    <source>
        <dbReference type="ARBA" id="ARBA00022737"/>
    </source>
</evidence>
<feature type="repeat" description="TPR" evidence="8">
    <location>
        <begin position="76"/>
        <end position="109"/>
    </location>
</feature>
<proteinExistence type="inferred from homology"/>
<gene>
    <name evidence="10" type="ORF">FRZ61_22510</name>
</gene>
<dbReference type="Pfam" id="PF13374">
    <property type="entry name" value="TPR_10"/>
    <property type="match status" value="1"/>
</dbReference>
<keyword evidence="7 8" id="KW-0802">TPR repeat</keyword>
<evidence type="ECO:0000256" key="5">
    <source>
        <dbReference type="ARBA" id="ARBA00022679"/>
    </source>
</evidence>
<dbReference type="GO" id="GO:0097363">
    <property type="term" value="F:protein O-acetylglucosaminyltransferase activity"/>
    <property type="evidence" value="ECO:0007669"/>
    <property type="project" value="UniProtKB-EC"/>
</dbReference>
<keyword evidence="6" id="KW-0677">Repeat</keyword>
<dbReference type="PROSITE" id="PS50005">
    <property type="entry name" value="TPR"/>
    <property type="match status" value="2"/>
</dbReference>
<comment type="pathway">
    <text evidence="1">Protein modification; protein glycosylation.</text>
</comment>
<feature type="domain" description="O-GlcNAc transferase C-terminal" evidence="9">
    <location>
        <begin position="498"/>
        <end position="681"/>
    </location>
</feature>
<keyword evidence="5" id="KW-0808">Transferase</keyword>
<dbReference type="InterPro" id="IPR011990">
    <property type="entry name" value="TPR-like_helical_dom_sf"/>
</dbReference>
<organism evidence="10 11">
    <name type="scientific">Hypericibacter adhaerens</name>
    <dbReference type="NCBI Taxonomy" id="2602016"/>
    <lineage>
        <taxon>Bacteria</taxon>
        <taxon>Pseudomonadati</taxon>
        <taxon>Pseudomonadota</taxon>
        <taxon>Alphaproteobacteria</taxon>
        <taxon>Rhodospirillales</taxon>
        <taxon>Dongiaceae</taxon>
        <taxon>Hypericibacter</taxon>
    </lineage>
</organism>
<evidence type="ECO:0000256" key="1">
    <source>
        <dbReference type="ARBA" id="ARBA00004922"/>
    </source>
</evidence>
<dbReference type="SUPFAM" id="SSF53756">
    <property type="entry name" value="UDP-Glycosyltransferase/glycogen phosphorylase"/>
    <property type="match status" value="1"/>
</dbReference>